<dbReference type="OrthoDB" id="6105140at2759"/>
<feature type="region of interest" description="Disordered" evidence="1">
    <location>
        <begin position="73"/>
        <end position="120"/>
    </location>
</feature>
<dbReference type="PANTHER" id="PTHR10845">
    <property type="entry name" value="REGULATOR OF G PROTEIN SIGNALING"/>
    <property type="match status" value="1"/>
</dbReference>
<dbReference type="SMART" id="SM00315">
    <property type="entry name" value="RGS"/>
    <property type="match status" value="1"/>
</dbReference>
<evidence type="ECO:0000313" key="3">
    <source>
        <dbReference type="EMBL" id="CAC5407441.1"/>
    </source>
</evidence>
<feature type="compositionally biased region" description="Basic and acidic residues" evidence="1">
    <location>
        <begin position="98"/>
        <end position="113"/>
    </location>
</feature>
<dbReference type="EMBL" id="CACVKT020007419">
    <property type="protein sequence ID" value="CAC5407441.1"/>
    <property type="molecule type" value="Genomic_DNA"/>
</dbReference>
<evidence type="ECO:0000256" key="1">
    <source>
        <dbReference type="SAM" id="MobiDB-lite"/>
    </source>
</evidence>
<feature type="domain" description="RGS" evidence="2">
    <location>
        <begin position="360"/>
        <end position="423"/>
    </location>
</feature>
<reference evidence="3 4" key="1">
    <citation type="submission" date="2020-06" db="EMBL/GenBank/DDBJ databases">
        <authorList>
            <person name="Li R."/>
            <person name="Bekaert M."/>
        </authorList>
    </citation>
    <scope>NUCLEOTIDE SEQUENCE [LARGE SCALE GENOMIC DNA]</scope>
    <source>
        <strain evidence="4">wild</strain>
    </source>
</reference>
<proteinExistence type="predicted"/>
<dbReference type="InterPro" id="IPR036305">
    <property type="entry name" value="RGS_sf"/>
</dbReference>
<dbReference type="PRINTS" id="PR01301">
    <property type="entry name" value="RGSPROTEIN"/>
</dbReference>
<dbReference type="Proteomes" id="UP000507470">
    <property type="component" value="Unassembled WGS sequence"/>
</dbReference>
<accession>A0A6J8DIT2</accession>
<feature type="compositionally biased region" description="Basic and acidic residues" evidence="1">
    <location>
        <begin position="73"/>
        <end position="88"/>
    </location>
</feature>
<protein>
    <recommendedName>
        <fullName evidence="2">RGS domain-containing protein</fullName>
    </recommendedName>
</protein>
<dbReference type="Pfam" id="PF00615">
    <property type="entry name" value="RGS"/>
    <property type="match status" value="1"/>
</dbReference>
<dbReference type="SUPFAM" id="SSF48097">
    <property type="entry name" value="Regulator of G-protein signaling, RGS"/>
    <property type="match status" value="1"/>
</dbReference>
<keyword evidence="4" id="KW-1185">Reference proteome</keyword>
<dbReference type="Gene3D" id="1.10.196.10">
    <property type="match status" value="1"/>
</dbReference>
<dbReference type="InterPro" id="IPR024066">
    <property type="entry name" value="RGS_subdom1/3"/>
</dbReference>
<gene>
    <name evidence="3" type="ORF">MCOR_40918</name>
</gene>
<dbReference type="AlphaFoldDB" id="A0A6J8DIT2"/>
<name>A0A6J8DIT2_MYTCO</name>
<dbReference type="PROSITE" id="PS50132">
    <property type="entry name" value="RGS"/>
    <property type="match status" value="1"/>
</dbReference>
<sequence>MLQYISNLYHFAWVVSLLNAEVLPGDGIVLFSICDTLQGVFDESRRQLNRQCTQEIDQFVGQITTPSLKLTRKSESLDIQRDSPERDLTPSPTALSKGMKDKCSISPEPAKDKKSAKKNWKRRILERTKYQGKNGSVCFEESIDLSFDQLQTPEITDFSFDSTSSRSPSSLRSSQVSFTCESSLDTSDHDQSSEIRMSTLQKIDDASDPDEQSDVFFSTKKDKESKRQKLKRIITRPLRRSQSACCENEIPSHALFLDTKNGKSKDTIEKRALDLFLYQRLFGRHDDDDKTRRFHKTCSAESALAENIQAKSKSSNLAKNMKKKFQFLRRQNTDSVVDHESSFPFFNTTTYDQALQWSKSLEDLLRDKNGVELFLLFLRSEFSEENLEFWIACEEFRTCNESSMPVMAQKIYNDFVVSKAPKEDFLLLKTDGNVMGFMSLVLSYSYDRYLNLHNNKQIGQV</sequence>
<evidence type="ECO:0000259" key="2">
    <source>
        <dbReference type="PROSITE" id="PS50132"/>
    </source>
</evidence>
<evidence type="ECO:0000313" key="4">
    <source>
        <dbReference type="Proteomes" id="UP000507470"/>
    </source>
</evidence>
<dbReference type="InterPro" id="IPR044926">
    <property type="entry name" value="RGS_subdomain_2"/>
</dbReference>
<dbReference type="Gene3D" id="1.10.167.10">
    <property type="entry name" value="Regulator of G-protein Signalling 4, domain 2"/>
    <property type="match status" value="1"/>
</dbReference>
<dbReference type="PANTHER" id="PTHR10845:SF259">
    <property type="entry name" value="RGS DOMAIN-CONTAINING PROTEIN-RELATED"/>
    <property type="match status" value="1"/>
</dbReference>
<organism evidence="3 4">
    <name type="scientific">Mytilus coruscus</name>
    <name type="common">Sea mussel</name>
    <dbReference type="NCBI Taxonomy" id="42192"/>
    <lineage>
        <taxon>Eukaryota</taxon>
        <taxon>Metazoa</taxon>
        <taxon>Spiralia</taxon>
        <taxon>Lophotrochozoa</taxon>
        <taxon>Mollusca</taxon>
        <taxon>Bivalvia</taxon>
        <taxon>Autobranchia</taxon>
        <taxon>Pteriomorphia</taxon>
        <taxon>Mytilida</taxon>
        <taxon>Mytiloidea</taxon>
        <taxon>Mytilidae</taxon>
        <taxon>Mytilinae</taxon>
        <taxon>Mytilus</taxon>
    </lineage>
</organism>
<dbReference type="InterPro" id="IPR016137">
    <property type="entry name" value="RGS"/>
</dbReference>